<evidence type="ECO:0000313" key="3">
    <source>
        <dbReference type="Proteomes" id="UP000663929"/>
    </source>
</evidence>
<keyword evidence="3" id="KW-1185">Reference proteome</keyword>
<accession>A0A8A4TLR5</accession>
<evidence type="ECO:0008006" key="4">
    <source>
        <dbReference type="Google" id="ProtNLM"/>
    </source>
</evidence>
<feature type="signal peptide" evidence="1">
    <location>
        <begin position="1"/>
        <end position="24"/>
    </location>
</feature>
<dbReference type="EMBL" id="CP071793">
    <property type="protein sequence ID" value="QTD47545.1"/>
    <property type="molecule type" value="Genomic_DNA"/>
</dbReference>
<dbReference type="KEGG" id="scor:J3U87_18275"/>
<name>A0A8A4TLR5_SULCO</name>
<organism evidence="2 3">
    <name type="scientific">Sulfidibacter corallicola</name>
    <dbReference type="NCBI Taxonomy" id="2818388"/>
    <lineage>
        <taxon>Bacteria</taxon>
        <taxon>Pseudomonadati</taxon>
        <taxon>Acidobacteriota</taxon>
        <taxon>Holophagae</taxon>
        <taxon>Acanthopleuribacterales</taxon>
        <taxon>Acanthopleuribacteraceae</taxon>
        <taxon>Sulfidibacter</taxon>
    </lineage>
</organism>
<feature type="chain" id="PRO_5035257215" description="LTXXQ motif family protein" evidence="1">
    <location>
        <begin position="25"/>
        <end position="203"/>
    </location>
</feature>
<evidence type="ECO:0000313" key="2">
    <source>
        <dbReference type="EMBL" id="QTD47545.1"/>
    </source>
</evidence>
<protein>
    <recommendedName>
        <fullName evidence="4">LTXXQ motif family protein</fullName>
    </recommendedName>
</protein>
<dbReference type="Proteomes" id="UP000663929">
    <property type="component" value="Chromosome"/>
</dbReference>
<evidence type="ECO:0000256" key="1">
    <source>
        <dbReference type="SAM" id="SignalP"/>
    </source>
</evidence>
<reference evidence="2" key="1">
    <citation type="submission" date="2021-03" db="EMBL/GenBank/DDBJ databases">
        <title>Acanthopleuribacteraceae sp. M133.</title>
        <authorList>
            <person name="Wang G."/>
        </authorList>
    </citation>
    <scope>NUCLEOTIDE SEQUENCE</scope>
    <source>
        <strain evidence="2">M133</strain>
    </source>
</reference>
<dbReference type="AlphaFoldDB" id="A0A8A4TLR5"/>
<proteinExistence type="predicted"/>
<keyword evidence="1" id="KW-0732">Signal</keyword>
<dbReference type="RefSeq" id="WP_237377214.1">
    <property type="nucleotide sequence ID" value="NZ_CP071793.1"/>
</dbReference>
<gene>
    <name evidence="2" type="ORF">J3U87_18275</name>
</gene>
<sequence length="203" mass="23320">MNGKMLPLLTLLMATICQPILAMADTHQPMDDLRYIRDWERNRIAGDLAAVLNLDDGQITQLREYRAKVDAVNAEIQPRLDAARQAVEVEAARIRGHLENGGELTQTDKDKLKETRKAVRQIRKEKRLKMRLATLGMEDLLNSTQIQTLKDFLISKNFDRIRKHASKARAREANRGQRKRALNRAKYRVAKMLLSDGFLNSYP</sequence>